<dbReference type="AlphaFoldDB" id="A0AAW8NZH4"/>
<dbReference type="GO" id="GO:0030163">
    <property type="term" value="P:protein catabolic process"/>
    <property type="evidence" value="ECO:0007669"/>
    <property type="project" value="TreeGrafter"/>
</dbReference>
<dbReference type="CDD" id="cd19481">
    <property type="entry name" value="RecA-like_protease"/>
    <property type="match status" value="1"/>
</dbReference>
<accession>A0AAW8NZH4</accession>
<dbReference type="PANTHER" id="PTHR23076">
    <property type="entry name" value="METALLOPROTEASE M41 FTSH"/>
    <property type="match status" value="1"/>
</dbReference>
<dbReference type="InterPro" id="IPR027417">
    <property type="entry name" value="P-loop_NTPase"/>
</dbReference>
<evidence type="ECO:0000256" key="1">
    <source>
        <dbReference type="RuleBase" id="RU003651"/>
    </source>
</evidence>
<keyword evidence="1" id="KW-0067">ATP-binding</keyword>
<comment type="similarity">
    <text evidence="1">Belongs to the AAA ATPase family.</text>
</comment>
<feature type="domain" description="AAA+ ATPase" evidence="2">
    <location>
        <begin position="232"/>
        <end position="372"/>
    </location>
</feature>
<reference evidence="4" key="1">
    <citation type="submission" date="2023-07" db="EMBL/GenBank/DDBJ databases">
        <title>Genomic characterization of faba bean (Vicia faba) microsymbionts in Mexican soils.</title>
        <authorList>
            <person name="Rivera Orduna F.N."/>
            <person name="Guevara-Luna J."/>
            <person name="Yan J."/>
            <person name="Arroyo-Herrera I."/>
            <person name="Li Y."/>
            <person name="Vasquez-Murrieta M.S."/>
            <person name="Wang E.T."/>
        </authorList>
    </citation>
    <scope>NUCLEOTIDE SEQUENCE [LARGE SCALE GENOMIC DNA]</scope>
    <source>
        <strain evidence="4">CH6</strain>
    </source>
</reference>
<evidence type="ECO:0000313" key="3">
    <source>
        <dbReference type="EMBL" id="MDR9759426.1"/>
    </source>
</evidence>
<dbReference type="InterPro" id="IPR003960">
    <property type="entry name" value="ATPase_AAA_CS"/>
</dbReference>
<dbReference type="GO" id="GO:0006508">
    <property type="term" value="P:proteolysis"/>
    <property type="evidence" value="ECO:0007669"/>
    <property type="project" value="InterPro"/>
</dbReference>
<sequence>MSYDLRQLPPVPRNLAATAAELALRRQLRPFLNRKHVSFVALVSVEDADDRFVYEEAARRLIEEGHHYDEDGNASVMVSATNDIEGRPWSIIRKLKDIRRSIIFHSMDKPINDDVQLMVDLVIEADRPSPRHFVAAARLMGLPALSRSNAEFLSALPLRKIRLATYRRRPMERVIGMLSKTLSKEPENPVELVPRGPTLETLHGYGEAREWGLQLRRDLADWQDGKIAWADVDRGVLLVGPPGVGKTMYAEALAHTCGVPLFSASSGQWQAEGHLGDMLKAMRKYFAMVSRNSPCIAFLDEFDSFGTRAIKSERDNDDYKRQVVNALLECVDPSGGREGVVVIGASNNPSAVDQALLRPGRLERIIQIALPNGEARVAILGHHLGASVEPLSRDEIIASTHGWSGAELAKLARDARRICRRRGGVAVTDADLKGAMPPRRIFTEDERFRIAVHEVGHAMLGQLLQPGNLEGLRIDTSRAVGDTAIEIGGTDFKLVFPLMPVEEDFQLRITVLLGGMVAEQLVFGGHSTSVGGSAASDLAQVTRLATMMELLYGFGDNLIAEADSEATMHRLRWADRGVSRAVKVRLEACRRRAIELLEPRREILDSVARVLVDEKEMSAERFSEVVEEAEATVRGLHEDVFNMQPIDGAVL</sequence>
<dbReference type="Gene3D" id="1.10.8.60">
    <property type="match status" value="1"/>
</dbReference>
<protein>
    <submittedName>
        <fullName evidence="3">AAA family ATPase</fullName>
    </submittedName>
</protein>
<dbReference type="GO" id="GO:0004222">
    <property type="term" value="F:metalloendopeptidase activity"/>
    <property type="evidence" value="ECO:0007669"/>
    <property type="project" value="InterPro"/>
</dbReference>
<name>A0AAW8NZH4_9HYPH</name>
<dbReference type="InterPro" id="IPR003959">
    <property type="entry name" value="ATPase_AAA_core"/>
</dbReference>
<dbReference type="Pfam" id="PF01434">
    <property type="entry name" value="Peptidase_M41"/>
    <property type="match status" value="1"/>
</dbReference>
<dbReference type="GO" id="GO:0016887">
    <property type="term" value="F:ATP hydrolysis activity"/>
    <property type="evidence" value="ECO:0007669"/>
    <property type="project" value="InterPro"/>
</dbReference>
<dbReference type="EMBL" id="JAVLSH010000002">
    <property type="protein sequence ID" value="MDR9759426.1"/>
    <property type="molecule type" value="Genomic_DNA"/>
</dbReference>
<dbReference type="Proteomes" id="UP001269402">
    <property type="component" value="Unassembled WGS sequence"/>
</dbReference>
<evidence type="ECO:0000313" key="4">
    <source>
        <dbReference type="Proteomes" id="UP001269402"/>
    </source>
</evidence>
<dbReference type="InterPro" id="IPR037219">
    <property type="entry name" value="Peptidase_M41-like"/>
</dbReference>
<organism evidence="3 4">
    <name type="scientific">Rhizobium redzepovicii</name>
    <dbReference type="NCBI Taxonomy" id="2867518"/>
    <lineage>
        <taxon>Bacteria</taxon>
        <taxon>Pseudomonadati</taxon>
        <taxon>Pseudomonadota</taxon>
        <taxon>Alphaproteobacteria</taxon>
        <taxon>Hyphomicrobiales</taxon>
        <taxon>Rhizobiaceae</taxon>
        <taxon>Rhizobium/Agrobacterium group</taxon>
        <taxon>Rhizobium</taxon>
    </lineage>
</organism>
<dbReference type="Pfam" id="PF00004">
    <property type="entry name" value="AAA"/>
    <property type="match status" value="1"/>
</dbReference>
<dbReference type="SMART" id="SM00382">
    <property type="entry name" value="AAA"/>
    <property type="match status" value="1"/>
</dbReference>
<dbReference type="Gene3D" id="3.40.50.300">
    <property type="entry name" value="P-loop containing nucleotide triphosphate hydrolases"/>
    <property type="match status" value="1"/>
</dbReference>
<dbReference type="SUPFAM" id="SSF140990">
    <property type="entry name" value="FtsH protease domain-like"/>
    <property type="match status" value="1"/>
</dbReference>
<dbReference type="InterPro" id="IPR003593">
    <property type="entry name" value="AAA+_ATPase"/>
</dbReference>
<evidence type="ECO:0000259" key="2">
    <source>
        <dbReference type="SMART" id="SM00382"/>
    </source>
</evidence>
<comment type="caution">
    <text evidence="3">The sequence shown here is derived from an EMBL/GenBank/DDBJ whole genome shotgun (WGS) entry which is preliminary data.</text>
</comment>
<gene>
    <name evidence="3" type="ORF">RJJ37_07235</name>
</gene>
<keyword evidence="1" id="KW-0547">Nucleotide-binding</keyword>
<dbReference type="GO" id="GO:0004176">
    <property type="term" value="F:ATP-dependent peptidase activity"/>
    <property type="evidence" value="ECO:0007669"/>
    <property type="project" value="InterPro"/>
</dbReference>
<dbReference type="PANTHER" id="PTHR23076:SF97">
    <property type="entry name" value="ATP-DEPENDENT ZINC METALLOPROTEASE YME1L1"/>
    <property type="match status" value="1"/>
</dbReference>
<dbReference type="InterPro" id="IPR000642">
    <property type="entry name" value="Peptidase_M41"/>
</dbReference>
<dbReference type="GO" id="GO:0005524">
    <property type="term" value="F:ATP binding"/>
    <property type="evidence" value="ECO:0007669"/>
    <property type="project" value="UniProtKB-KW"/>
</dbReference>
<dbReference type="PROSITE" id="PS00674">
    <property type="entry name" value="AAA"/>
    <property type="match status" value="1"/>
</dbReference>
<dbReference type="GO" id="GO:0005886">
    <property type="term" value="C:plasma membrane"/>
    <property type="evidence" value="ECO:0007669"/>
    <property type="project" value="TreeGrafter"/>
</dbReference>
<dbReference type="RefSeq" id="WP_310807154.1">
    <property type="nucleotide sequence ID" value="NZ_JAVLSH010000002.1"/>
</dbReference>
<dbReference type="SUPFAM" id="SSF52540">
    <property type="entry name" value="P-loop containing nucleoside triphosphate hydrolases"/>
    <property type="match status" value="1"/>
</dbReference>
<keyword evidence="4" id="KW-1185">Reference proteome</keyword>
<proteinExistence type="inferred from homology"/>
<dbReference type="Gene3D" id="1.20.58.760">
    <property type="entry name" value="Peptidase M41"/>
    <property type="match status" value="1"/>
</dbReference>